<dbReference type="KEGG" id="tps:THAPS_7036"/>
<dbReference type="Proteomes" id="UP000001449">
    <property type="component" value="Chromosome 7"/>
</dbReference>
<keyword evidence="1 3" id="KW-0853">WD repeat</keyword>
<evidence type="ECO:0000256" key="4">
    <source>
        <dbReference type="SAM" id="MobiDB-lite"/>
    </source>
</evidence>
<dbReference type="PROSITE" id="PS00678">
    <property type="entry name" value="WD_REPEATS_1"/>
    <property type="match status" value="1"/>
</dbReference>
<dbReference type="Pfam" id="PF00400">
    <property type="entry name" value="WD40"/>
    <property type="match status" value="1"/>
</dbReference>
<dbReference type="eggNOG" id="ENOG502SQ01">
    <property type="taxonomic scope" value="Eukaryota"/>
</dbReference>
<dbReference type="InParanoid" id="B5YN64"/>
<feature type="compositionally biased region" description="Low complexity" evidence="4">
    <location>
        <begin position="91"/>
        <end position="107"/>
    </location>
</feature>
<dbReference type="GeneID" id="7444151"/>
<evidence type="ECO:0000256" key="2">
    <source>
        <dbReference type="ARBA" id="ARBA00022737"/>
    </source>
</evidence>
<dbReference type="PROSITE" id="PS50294">
    <property type="entry name" value="WD_REPEATS_REGION"/>
    <property type="match status" value="1"/>
</dbReference>
<dbReference type="PRINTS" id="PR00320">
    <property type="entry name" value="GPROTEINBRPT"/>
</dbReference>
<evidence type="ECO:0000313" key="6">
    <source>
        <dbReference type="Proteomes" id="UP000001449"/>
    </source>
</evidence>
<dbReference type="InterPro" id="IPR019775">
    <property type="entry name" value="WD40_repeat_CS"/>
</dbReference>
<dbReference type="InterPro" id="IPR001680">
    <property type="entry name" value="WD40_rpt"/>
</dbReference>
<dbReference type="InterPro" id="IPR015943">
    <property type="entry name" value="WD40/YVTN_repeat-like_dom_sf"/>
</dbReference>
<dbReference type="HOGENOM" id="CLU_500151_0_0_1"/>
<proteinExistence type="predicted"/>
<dbReference type="Gene3D" id="2.130.10.10">
    <property type="entry name" value="YVTN repeat-like/Quinoprotein amine dehydrogenase"/>
    <property type="match status" value="2"/>
</dbReference>
<gene>
    <name evidence="5" type="ORF">THAPS_7036</name>
</gene>
<dbReference type="InterPro" id="IPR020472">
    <property type="entry name" value="WD40_PAC1"/>
</dbReference>
<evidence type="ECO:0008006" key="7">
    <source>
        <dbReference type="Google" id="ProtNLM"/>
    </source>
</evidence>
<feature type="region of interest" description="Disordered" evidence="4">
    <location>
        <begin position="1"/>
        <end position="68"/>
    </location>
</feature>
<name>B5YN64_THAPS</name>
<dbReference type="PANTHER" id="PTHR19879">
    <property type="entry name" value="TRANSCRIPTION INITIATION FACTOR TFIID"/>
    <property type="match status" value="1"/>
</dbReference>
<protein>
    <recommendedName>
        <fullName evidence="7">WD40 repeat-like protein</fullName>
    </recommendedName>
</protein>
<dbReference type="EMBL" id="CP001160">
    <property type="protein sequence ID" value="ACI64580.1"/>
    <property type="molecule type" value="Genomic_DNA"/>
</dbReference>
<dbReference type="PROSITE" id="PS50082">
    <property type="entry name" value="WD_REPEATS_2"/>
    <property type="match status" value="1"/>
</dbReference>
<feature type="compositionally biased region" description="Polar residues" evidence="4">
    <location>
        <begin position="13"/>
        <end position="33"/>
    </location>
</feature>
<dbReference type="STRING" id="35128.B5YN64"/>
<dbReference type="AlphaFoldDB" id="B5YN64"/>
<dbReference type="SUPFAM" id="SSF50978">
    <property type="entry name" value="WD40 repeat-like"/>
    <property type="match status" value="1"/>
</dbReference>
<accession>B5YN64</accession>
<reference evidence="5 6" key="1">
    <citation type="journal article" date="2004" name="Science">
        <title>The genome of the diatom Thalassiosira pseudonana: ecology, evolution, and metabolism.</title>
        <authorList>
            <person name="Armbrust E.V."/>
            <person name="Berges J.A."/>
            <person name="Bowler C."/>
            <person name="Green B.R."/>
            <person name="Martinez D."/>
            <person name="Putnam N.H."/>
            <person name="Zhou S."/>
            <person name="Allen A.E."/>
            <person name="Apt K.E."/>
            <person name="Bechner M."/>
            <person name="Brzezinski M.A."/>
            <person name="Chaal B.K."/>
            <person name="Chiovitti A."/>
            <person name="Davis A.K."/>
            <person name="Demarest M.S."/>
            <person name="Detter J.C."/>
            <person name="Glavina T."/>
            <person name="Goodstein D."/>
            <person name="Hadi M.Z."/>
            <person name="Hellsten U."/>
            <person name="Hildebrand M."/>
            <person name="Jenkins B.D."/>
            <person name="Jurka J."/>
            <person name="Kapitonov V.V."/>
            <person name="Kroger N."/>
            <person name="Lau W.W."/>
            <person name="Lane T.W."/>
            <person name="Larimer F.W."/>
            <person name="Lippmeier J.C."/>
            <person name="Lucas S."/>
            <person name="Medina M."/>
            <person name="Montsant A."/>
            <person name="Obornik M."/>
            <person name="Parker M.S."/>
            <person name="Palenik B."/>
            <person name="Pazour G.J."/>
            <person name="Richardson P.M."/>
            <person name="Rynearson T.A."/>
            <person name="Saito M.A."/>
            <person name="Schwartz D.C."/>
            <person name="Thamatrakoln K."/>
            <person name="Valentin K."/>
            <person name="Vardi A."/>
            <person name="Wilkerson F.P."/>
            <person name="Rokhsar D.S."/>
        </authorList>
    </citation>
    <scope>NUCLEOTIDE SEQUENCE [LARGE SCALE GENOMIC DNA]</scope>
    <source>
        <strain evidence="5 6">CCMP1335</strain>
    </source>
</reference>
<dbReference type="PaxDb" id="35128-Thaps7036"/>
<dbReference type="RefSeq" id="XP_002295863.1">
    <property type="nucleotide sequence ID" value="XM_002295827.1"/>
</dbReference>
<keyword evidence="6" id="KW-1185">Reference proteome</keyword>
<evidence type="ECO:0000313" key="5">
    <source>
        <dbReference type="EMBL" id="ACI64580.1"/>
    </source>
</evidence>
<dbReference type="SMART" id="SM00320">
    <property type="entry name" value="WD40"/>
    <property type="match status" value="5"/>
</dbReference>
<feature type="region of interest" description="Disordered" evidence="4">
    <location>
        <begin position="91"/>
        <end position="111"/>
    </location>
</feature>
<keyword evidence="2" id="KW-0677">Repeat</keyword>
<evidence type="ECO:0000256" key="3">
    <source>
        <dbReference type="PROSITE-ProRule" id="PRU00221"/>
    </source>
</evidence>
<organism evidence="5 6">
    <name type="scientific">Thalassiosira pseudonana</name>
    <name type="common">Marine diatom</name>
    <name type="synonym">Cyclotella nana</name>
    <dbReference type="NCBI Taxonomy" id="35128"/>
    <lineage>
        <taxon>Eukaryota</taxon>
        <taxon>Sar</taxon>
        <taxon>Stramenopiles</taxon>
        <taxon>Ochrophyta</taxon>
        <taxon>Bacillariophyta</taxon>
        <taxon>Coscinodiscophyceae</taxon>
        <taxon>Thalassiosirophycidae</taxon>
        <taxon>Thalassiosirales</taxon>
        <taxon>Thalassiosiraceae</taxon>
        <taxon>Thalassiosira</taxon>
    </lineage>
</organism>
<reference evidence="5 6" key="2">
    <citation type="journal article" date="2008" name="Nature">
        <title>The Phaeodactylum genome reveals the evolutionary history of diatom genomes.</title>
        <authorList>
            <person name="Bowler C."/>
            <person name="Allen A.E."/>
            <person name="Badger J.H."/>
            <person name="Grimwood J."/>
            <person name="Jabbari K."/>
            <person name="Kuo A."/>
            <person name="Maheswari U."/>
            <person name="Martens C."/>
            <person name="Maumus F."/>
            <person name="Otillar R.P."/>
            <person name="Rayko E."/>
            <person name="Salamov A."/>
            <person name="Vandepoele K."/>
            <person name="Beszteri B."/>
            <person name="Gruber A."/>
            <person name="Heijde M."/>
            <person name="Katinka M."/>
            <person name="Mock T."/>
            <person name="Valentin K."/>
            <person name="Verret F."/>
            <person name="Berges J.A."/>
            <person name="Brownlee C."/>
            <person name="Cadoret J.P."/>
            <person name="Chiovitti A."/>
            <person name="Choi C.J."/>
            <person name="Coesel S."/>
            <person name="De Martino A."/>
            <person name="Detter J.C."/>
            <person name="Durkin C."/>
            <person name="Falciatore A."/>
            <person name="Fournet J."/>
            <person name="Haruta M."/>
            <person name="Huysman M.J."/>
            <person name="Jenkins B.D."/>
            <person name="Jiroutova K."/>
            <person name="Jorgensen R.E."/>
            <person name="Joubert Y."/>
            <person name="Kaplan A."/>
            <person name="Kroger N."/>
            <person name="Kroth P.G."/>
            <person name="La Roche J."/>
            <person name="Lindquist E."/>
            <person name="Lommer M."/>
            <person name="Martin-Jezequel V."/>
            <person name="Lopez P.J."/>
            <person name="Lucas S."/>
            <person name="Mangogna M."/>
            <person name="McGinnis K."/>
            <person name="Medlin L.K."/>
            <person name="Montsant A."/>
            <person name="Oudot-Le Secq M.P."/>
            <person name="Napoli C."/>
            <person name="Obornik M."/>
            <person name="Parker M.S."/>
            <person name="Petit J.L."/>
            <person name="Porcel B.M."/>
            <person name="Poulsen N."/>
            <person name="Robison M."/>
            <person name="Rychlewski L."/>
            <person name="Rynearson T.A."/>
            <person name="Schmutz J."/>
            <person name="Shapiro H."/>
            <person name="Siaut M."/>
            <person name="Stanley M."/>
            <person name="Sussman M.R."/>
            <person name="Taylor A.R."/>
            <person name="Vardi A."/>
            <person name="von Dassow P."/>
            <person name="Vyverman W."/>
            <person name="Willis A."/>
            <person name="Wyrwicz L.S."/>
            <person name="Rokhsar D.S."/>
            <person name="Weissenbach J."/>
            <person name="Armbrust E.V."/>
            <person name="Green B.R."/>
            <person name="Van de Peer Y."/>
            <person name="Grigoriev I.V."/>
        </authorList>
    </citation>
    <scope>NUCLEOTIDE SEQUENCE [LARGE SCALE GENOMIC DNA]</scope>
    <source>
        <strain evidence="5 6">CCMP1335</strain>
    </source>
</reference>
<evidence type="ECO:0000256" key="1">
    <source>
        <dbReference type="ARBA" id="ARBA00022574"/>
    </source>
</evidence>
<feature type="repeat" description="WD" evidence="3">
    <location>
        <begin position="116"/>
        <end position="157"/>
    </location>
</feature>
<dbReference type="PANTHER" id="PTHR19879:SF9">
    <property type="entry name" value="TRANSCRIPTION INITIATION FACTOR TFIID SUBUNIT 5"/>
    <property type="match status" value="1"/>
</dbReference>
<sequence length="545" mass="59411">MSAAAQPPHRTGFNATPQSSFSSLYSPPTTITMASPAPPQQIDPMPASQTTTANHPQSTQPPPPQTTMIRPAALHEANILHTAFFGYPLQSTPASTNSSSSATSTPSRTKNERLCIGGHRETIFGSSFSSDGKYLATASQDSTVRIWEVNTNRLVATLSEGMDGKFECLRVGWMAARDGSVGLNDGEKYLLASAGADGVVRLWSACQSEDDDKLEWKCVGTQSHYEYEQNDNDEEVEPPQIYSMQFIQSKSAPHLNLLLTSANDAVYIWKIENDVQSTNNDNVPNKRLIQPHLFVQFERLDPNSGAYVNQFGGPRNPLNELYVFEASYSECNDLVGAALSDGTCRVVSLANHKNNNTTEEDDEMLDDNNPLQRGQCVLSLPPDYFPEERGGHLTALSWDESGTRLATCIASGRVVLWMIQTVRREDGLSFLHPTCVAVLEGGHDVQRPLFGAKYFGGANEELLLTWGVDGKVCVWDSYSVGGVTNPLCTLISHSNYPIYALDFVEKASNAKEHADGMIRTVKSHIAIGGGSDGGFLGVPAYLYDV</sequence>
<dbReference type="InterPro" id="IPR036322">
    <property type="entry name" value="WD40_repeat_dom_sf"/>
</dbReference>